<dbReference type="Gene3D" id="3.30.930.10">
    <property type="entry name" value="Bira Bifunctional Protein, Domain 2"/>
    <property type="match status" value="1"/>
</dbReference>
<dbReference type="PANTHER" id="PTHR10993:SF7">
    <property type="entry name" value="LIPOYLTRANSFERASE 2, MITOCHONDRIAL-RELATED"/>
    <property type="match status" value="1"/>
</dbReference>
<keyword evidence="9" id="KW-1185">Reference proteome</keyword>
<dbReference type="CDD" id="cd16444">
    <property type="entry name" value="LipB"/>
    <property type="match status" value="1"/>
</dbReference>
<feature type="site" description="Lowers pKa of active site Cys" evidence="5">
    <location>
        <position position="155"/>
    </location>
</feature>
<comment type="miscellaneous">
    <text evidence="5">In the reaction, the free carboxyl group of octanoic acid is attached via an amide linkage to the epsilon-amino group of a specific lysine residue of lipoyl domains of lipoate-dependent enzymes.</text>
</comment>
<dbReference type="InterPro" id="IPR020605">
    <property type="entry name" value="Octanoyltransferase_CS"/>
</dbReference>
<reference evidence="8 9" key="1">
    <citation type="journal article" date="2016" name="Int. J. Syst. Evol. Microbiol.">
        <title>Dermabacter jinjuensis sp. nov., a novel species of the genus Dermabacter isolated from a clinical specimen.</title>
        <authorList>
            <person name="Park Y.K."/>
            <person name="Lee K.M."/>
            <person name="Lee W.K."/>
            <person name="Cho M.J."/>
            <person name="Lee H.S."/>
            <person name="Cho Y.G."/>
            <person name="Lee Y.C."/>
            <person name="Lee W.K."/>
            <person name="Seong W.K."/>
            <person name="Hwang K.J."/>
        </authorList>
    </citation>
    <scope>NUCLEOTIDE SEQUENCE [LARGE SCALE GENOMIC DNA]</scope>
    <source>
        <strain evidence="8 9">32T</strain>
    </source>
</reference>
<comment type="similarity">
    <text evidence="5 6">Belongs to the LipB family.</text>
</comment>
<gene>
    <name evidence="5" type="primary">lipB</name>
    <name evidence="8" type="ORF">COP05_05700</name>
</gene>
<comment type="pathway">
    <text evidence="1 5 6">Protein modification; protein lipoylation via endogenous pathway; protein N(6)-(lipoyl)lysine from octanoyl-[acyl-carrier-protein]: step 1/2.</text>
</comment>
<feature type="active site" description="Acyl-thioester intermediate" evidence="5">
    <location>
        <position position="189"/>
    </location>
</feature>
<dbReference type="GO" id="GO:0016874">
    <property type="term" value="F:ligase activity"/>
    <property type="evidence" value="ECO:0007669"/>
    <property type="project" value="UniProtKB-KW"/>
</dbReference>
<dbReference type="PIRSF" id="PIRSF016262">
    <property type="entry name" value="LPLase"/>
    <property type="match status" value="1"/>
</dbReference>
<dbReference type="SUPFAM" id="SSF55681">
    <property type="entry name" value="Class II aaRS and biotin synthetases"/>
    <property type="match status" value="1"/>
</dbReference>
<dbReference type="EC" id="2.3.1.181" evidence="5 6"/>
<feature type="domain" description="BPL/LPL catalytic" evidence="7">
    <location>
        <begin position="49"/>
        <end position="228"/>
    </location>
</feature>
<evidence type="ECO:0000313" key="8">
    <source>
        <dbReference type="EMBL" id="ATH96640.1"/>
    </source>
</evidence>
<keyword evidence="2 5" id="KW-0808">Transferase</keyword>
<feature type="binding site" evidence="5">
    <location>
        <begin position="87"/>
        <end position="94"/>
    </location>
    <ligand>
        <name>substrate</name>
    </ligand>
</feature>
<name>A0ABM6PN18_9MICO</name>
<dbReference type="InterPro" id="IPR004143">
    <property type="entry name" value="BPL_LPL_catalytic"/>
</dbReference>
<evidence type="ECO:0000259" key="7">
    <source>
        <dbReference type="PROSITE" id="PS51733"/>
    </source>
</evidence>
<feature type="binding site" evidence="5">
    <location>
        <begin position="171"/>
        <end position="173"/>
    </location>
    <ligand>
        <name>substrate</name>
    </ligand>
</feature>
<keyword evidence="8" id="KW-0436">Ligase</keyword>
<dbReference type="EMBL" id="CP023482">
    <property type="protein sequence ID" value="ATH96640.1"/>
    <property type="molecule type" value="Genomic_DNA"/>
</dbReference>
<dbReference type="InterPro" id="IPR045864">
    <property type="entry name" value="aa-tRNA-synth_II/BPL/LPL"/>
</dbReference>
<feature type="binding site" evidence="5">
    <location>
        <begin position="158"/>
        <end position="160"/>
    </location>
    <ligand>
        <name>substrate</name>
    </ligand>
</feature>
<dbReference type="Pfam" id="PF21948">
    <property type="entry name" value="LplA-B_cat"/>
    <property type="match status" value="1"/>
</dbReference>
<comment type="catalytic activity">
    <reaction evidence="5 6">
        <text>octanoyl-[ACP] + L-lysyl-[protein] = N(6)-octanoyl-L-lysyl-[protein] + holo-[ACP] + H(+)</text>
        <dbReference type="Rhea" id="RHEA:17665"/>
        <dbReference type="Rhea" id="RHEA-COMP:9636"/>
        <dbReference type="Rhea" id="RHEA-COMP:9685"/>
        <dbReference type="Rhea" id="RHEA-COMP:9752"/>
        <dbReference type="Rhea" id="RHEA-COMP:9928"/>
        <dbReference type="ChEBI" id="CHEBI:15378"/>
        <dbReference type="ChEBI" id="CHEBI:29969"/>
        <dbReference type="ChEBI" id="CHEBI:64479"/>
        <dbReference type="ChEBI" id="CHEBI:78463"/>
        <dbReference type="ChEBI" id="CHEBI:78809"/>
        <dbReference type="EC" id="2.3.1.181"/>
    </reaction>
</comment>
<dbReference type="PROSITE" id="PS01313">
    <property type="entry name" value="LIPB"/>
    <property type="match status" value="1"/>
</dbReference>
<evidence type="ECO:0000256" key="5">
    <source>
        <dbReference type="HAMAP-Rule" id="MF_00013"/>
    </source>
</evidence>
<proteinExistence type="inferred from homology"/>
<evidence type="ECO:0000256" key="3">
    <source>
        <dbReference type="ARBA" id="ARBA00023315"/>
    </source>
</evidence>
<keyword evidence="3 5" id="KW-0012">Acyltransferase</keyword>
<keyword evidence="5" id="KW-0963">Cytoplasm</keyword>
<accession>A0ABM6PN18</accession>
<evidence type="ECO:0000313" key="9">
    <source>
        <dbReference type="Proteomes" id="UP000815698"/>
    </source>
</evidence>
<evidence type="ECO:0000256" key="2">
    <source>
        <dbReference type="ARBA" id="ARBA00022679"/>
    </source>
</evidence>
<organism evidence="8 9">
    <name type="scientific">Dermabacter jinjuensis</name>
    <dbReference type="NCBI Taxonomy" id="1667168"/>
    <lineage>
        <taxon>Bacteria</taxon>
        <taxon>Bacillati</taxon>
        <taxon>Actinomycetota</taxon>
        <taxon>Actinomycetes</taxon>
        <taxon>Micrococcales</taxon>
        <taxon>Dermabacteraceae</taxon>
        <taxon>Dermabacter</taxon>
    </lineage>
</organism>
<dbReference type="NCBIfam" id="TIGR00214">
    <property type="entry name" value="lipB"/>
    <property type="match status" value="1"/>
</dbReference>
<evidence type="ECO:0000256" key="1">
    <source>
        <dbReference type="ARBA" id="ARBA00004821"/>
    </source>
</evidence>
<sequence length="230" mass="25009">MVLDIIHLAFSEDSGIESAHEEFDLPPGPVDYNAAWDVQKKIHAEVIAGERPNTLLLLEHQPVYTAGRRTLDIERPRDGAPVVDVDRGGKITWHGPGQLVGYPIVKLPAPIDVVGFVRGIEQAIMEVCTRAGVATAPVEGRSGVWVLDELGMDRKVCAIGLRVAKRCTMHGFALNCENDLSWAMNVIPCGIDDAGVTSLSVESGRTVRPQDVLADVEDVMRKLEAERGLN</sequence>
<dbReference type="Proteomes" id="UP000815698">
    <property type="component" value="Chromosome"/>
</dbReference>
<dbReference type="PANTHER" id="PTHR10993">
    <property type="entry name" value="OCTANOYLTRANSFERASE"/>
    <property type="match status" value="1"/>
</dbReference>
<dbReference type="NCBIfam" id="NF010925">
    <property type="entry name" value="PRK14345.1"/>
    <property type="match status" value="1"/>
</dbReference>
<dbReference type="PROSITE" id="PS51733">
    <property type="entry name" value="BPL_LPL_CATALYTIC"/>
    <property type="match status" value="1"/>
</dbReference>
<protein>
    <recommendedName>
        <fullName evidence="5 6">Octanoyltransferase</fullName>
        <ecNumber evidence="5 6">2.3.1.181</ecNumber>
    </recommendedName>
    <alternativeName>
        <fullName evidence="5">Lipoate-protein ligase B</fullName>
    </alternativeName>
    <alternativeName>
        <fullName evidence="5">Lipoyl/octanoyl transferase</fullName>
    </alternativeName>
    <alternativeName>
        <fullName evidence="5">Octanoyl-[acyl-carrier-protein]-protein N-octanoyltransferase</fullName>
    </alternativeName>
</protein>
<dbReference type="HAMAP" id="MF_00013">
    <property type="entry name" value="LipB"/>
    <property type="match status" value="1"/>
</dbReference>
<comment type="function">
    <text evidence="4 5 6">Catalyzes the transfer of endogenously produced octanoic acid from octanoyl-acyl-carrier-protein onto the lipoyl domains of lipoate-dependent enzymes. Lipoyl-ACP can also act as a substrate although octanoyl-ACP is likely to be the physiological substrate.</text>
</comment>
<dbReference type="InterPro" id="IPR000544">
    <property type="entry name" value="Octanoyltransferase"/>
</dbReference>
<comment type="subcellular location">
    <subcellularLocation>
        <location evidence="5">Cytoplasm</location>
    </subcellularLocation>
</comment>
<evidence type="ECO:0000256" key="4">
    <source>
        <dbReference type="ARBA" id="ARBA00024732"/>
    </source>
</evidence>
<evidence type="ECO:0000256" key="6">
    <source>
        <dbReference type="PIRNR" id="PIRNR016262"/>
    </source>
</evidence>